<protein>
    <submittedName>
        <fullName evidence="3">FAD-binding protein</fullName>
    </submittedName>
</protein>
<dbReference type="GO" id="GO:0016491">
    <property type="term" value="F:oxidoreductase activity"/>
    <property type="evidence" value="ECO:0007669"/>
    <property type="project" value="InterPro"/>
</dbReference>
<keyword evidence="1" id="KW-0732">Signal</keyword>
<sequence>MKMITKLIAVMSSAWLVAGAVHAKTTEYDYVIVGAGAAGLSAGFTLNEANQNFIILEKNNRAGGIAENGRKGQFHYAKGTEYIGEPEGALRNIVYKLNIPMVEIPTPMDASYYQGKMHIGSDRVAKLTNDMAGEKQFKHFLQLLKKTLTLASKEDLLALDTITAKQWFDDNHIDPFIQRRYDVMSRGLFGANLNDISALSILPEVAFDYLGTSSYSDLMEPSDESGSWTTERGISLITDTIAQYLDDRVRYNSEVTNIIKLDGKYKVTFSEGTSESFVFANKLIIATPAPVTAWIAKDVLTAKQKTLLSKVEYAQYVTVALFSDSPIFDKAFDLAILDGEVVTDLYDSTWVERFYNPELKDTKEYIASAYLAPKGVADKSLMTLSDTQLMTIVYDELSNIVPNIQSKVSGYDIKRFKYAYPVMSLGAYSRLNTLKKSFQGVYLAGDYMKYPTIEAAFNSGDSAAKQAMND</sequence>
<evidence type="ECO:0000313" key="3">
    <source>
        <dbReference type="EMBL" id="PSW25647.1"/>
    </source>
</evidence>
<dbReference type="PANTHER" id="PTHR42923">
    <property type="entry name" value="PROTOPORPHYRINOGEN OXIDASE"/>
    <property type="match status" value="1"/>
</dbReference>
<reference evidence="3 4" key="1">
    <citation type="submission" date="2018-01" db="EMBL/GenBank/DDBJ databases">
        <title>Whole genome sequencing of Histamine producing bacteria.</title>
        <authorList>
            <person name="Butler K."/>
        </authorList>
    </citation>
    <scope>NUCLEOTIDE SEQUENCE [LARGE SCALE GENOMIC DNA]</scope>
    <source>
        <strain evidence="3 4">DSM 24669</strain>
    </source>
</reference>
<dbReference type="STRING" id="680026.AB733_04225"/>
<proteinExistence type="predicted"/>
<dbReference type="Proteomes" id="UP000240481">
    <property type="component" value="Unassembled WGS sequence"/>
</dbReference>
<organism evidence="3 4">
    <name type="scientific">Photobacterium swingsii</name>
    <dbReference type="NCBI Taxonomy" id="680026"/>
    <lineage>
        <taxon>Bacteria</taxon>
        <taxon>Pseudomonadati</taxon>
        <taxon>Pseudomonadota</taxon>
        <taxon>Gammaproteobacteria</taxon>
        <taxon>Vibrionales</taxon>
        <taxon>Vibrionaceae</taxon>
        <taxon>Photobacterium</taxon>
    </lineage>
</organism>
<gene>
    <name evidence="3" type="ORF">C9I94_08130</name>
</gene>
<evidence type="ECO:0000259" key="2">
    <source>
        <dbReference type="Pfam" id="PF01593"/>
    </source>
</evidence>
<dbReference type="SUPFAM" id="SSF51905">
    <property type="entry name" value="FAD/NAD(P)-binding domain"/>
    <property type="match status" value="1"/>
</dbReference>
<dbReference type="Pfam" id="PF01593">
    <property type="entry name" value="Amino_oxidase"/>
    <property type="match status" value="1"/>
</dbReference>
<dbReference type="InterPro" id="IPR036188">
    <property type="entry name" value="FAD/NAD-bd_sf"/>
</dbReference>
<comment type="caution">
    <text evidence="3">The sequence shown here is derived from an EMBL/GenBank/DDBJ whole genome shotgun (WGS) entry which is preliminary data.</text>
</comment>
<feature type="signal peptide" evidence="1">
    <location>
        <begin position="1"/>
        <end position="23"/>
    </location>
</feature>
<accession>A0A0J8Y357</accession>
<evidence type="ECO:0000313" key="4">
    <source>
        <dbReference type="Proteomes" id="UP000240481"/>
    </source>
</evidence>
<dbReference type="Gene3D" id="3.50.50.60">
    <property type="entry name" value="FAD/NAD(P)-binding domain"/>
    <property type="match status" value="1"/>
</dbReference>
<dbReference type="AlphaFoldDB" id="A0A0J8Y357"/>
<name>A0A0J8Y357_9GAMM</name>
<evidence type="ECO:0000256" key="1">
    <source>
        <dbReference type="SAM" id="SignalP"/>
    </source>
</evidence>
<keyword evidence="4" id="KW-1185">Reference proteome</keyword>
<dbReference type="EMBL" id="PYLZ01000003">
    <property type="protein sequence ID" value="PSW25647.1"/>
    <property type="molecule type" value="Genomic_DNA"/>
</dbReference>
<dbReference type="RefSeq" id="WP_048897671.1">
    <property type="nucleotide sequence ID" value="NZ_AP024853.1"/>
</dbReference>
<feature type="domain" description="Amine oxidase" evidence="2">
    <location>
        <begin position="38"/>
        <end position="466"/>
    </location>
</feature>
<feature type="chain" id="PRO_5030009299" evidence="1">
    <location>
        <begin position="24"/>
        <end position="470"/>
    </location>
</feature>
<dbReference type="OrthoDB" id="337830at2"/>
<dbReference type="InterPro" id="IPR002937">
    <property type="entry name" value="Amino_oxidase"/>
</dbReference>
<dbReference type="InterPro" id="IPR050464">
    <property type="entry name" value="Zeta_carotene_desat/Oxidored"/>
</dbReference>